<dbReference type="Pfam" id="PF03959">
    <property type="entry name" value="FSH1"/>
    <property type="match status" value="1"/>
</dbReference>
<dbReference type="GO" id="GO:0005737">
    <property type="term" value="C:cytoplasm"/>
    <property type="evidence" value="ECO:0007669"/>
    <property type="project" value="TreeGrafter"/>
</dbReference>
<feature type="chain" id="PRO_5044272811" description="Serine hydrolase domain-containing protein" evidence="2">
    <location>
        <begin position="17"/>
        <end position="247"/>
    </location>
</feature>
<accession>A0A0D3KMP8</accession>
<keyword evidence="2" id="KW-0732">Signal</keyword>
<dbReference type="SUPFAM" id="SSF53474">
    <property type="entry name" value="alpha/beta-Hydrolases"/>
    <property type="match status" value="1"/>
</dbReference>
<dbReference type="InterPro" id="IPR005645">
    <property type="entry name" value="FSH-like_dom"/>
</dbReference>
<sequence length="247" mass="25399">MLRCLLLCLAANAAAAMSIGAASIGAESSRRMLLLHGSGTSAGAFVNSPTASGAKRFLAGVPRRADAGASIPPNWQYHALDAGTDDGSWWTGDDGKGLEKSVASVERALVEQAAVGIVGHEQGATLAAIVAARSALGEGPRIKFAVLCGAAMPPPPHAALLHRLRDDSAAGAVQTLHCISPTDSDSAAVAACFGQEAETLFHDGGGAMPGPGWWEETRGYPERVTGGRFWCTQVGPARYYATGNMVM</sequence>
<dbReference type="RefSeq" id="XP_005789462.1">
    <property type="nucleotide sequence ID" value="XM_005789405.1"/>
</dbReference>
<dbReference type="HOGENOM" id="CLU_1201745_0_0_1"/>
<organism evidence="4 5">
    <name type="scientific">Emiliania huxleyi (strain CCMP1516)</name>
    <dbReference type="NCBI Taxonomy" id="280463"/>
    <lineage>
        <taxon>Eukaryota</taxon>
        <taxon>Haptista</taxon>
        <taxon>Haptophyta</taxon>
        <taxon>Prymnesiophyceae</taxon>
        <taxon>Isochrysidales</taxon>
        <taxon>Noelaerhabdaceae</taxon>
        <taxon>Emiliania</taxon>
    </lineage>
</organism>
<dbReference type="GeneID" id="17282303"/>
<keyword evidence="5" id="KW-1185">Reference proteome</keyword>
<evidence type="ECO:0000259" key="3">
    <source>
        <dbReference type="Pfam" id="PF03959"/>
    </source>
</evidence>
<name>A0A0D3KMP8_EMIH1</name>
<keyword evidence="1" id="KW-0378">Hydrolase</keyword>
<evidence type="ECO:0000313" key="4">
    <source>
        <dbReference type="EnsemblProtists" id="EOD37033"/>
    </source>
</evidence>
<evidence type="ECO:0000256" key="1">
    <source>
        <dbReference type="ARBA" id="ARBA00022801"/>
    </source>
</evidence>
<dbReference type="Gene3D" id="3.40.50.1820">
    <property type="entry name" value="alpha/beta hydrolase"/>
    <property type="match status" value="1"/>
</dbReference>
<feature type="domain" description="Serine hydrolase" evidence="3">
    <location>
        <begin position="80"/>
        <end position="209"/>
    </location>
</feature>
<reference evidence="5" key="1">
    <citation type="journal article" date="2013" name="Nature">
        <title>Pan genome of the phytoplankton Emiliania underpins its global distribution.</title>
        <authorList>
            <person name="Read B.A."/>
            <person name="Kegel J."/>
            <person name="Klute M.J."/>
            <person name="Kuo A."/>
            <person name="Lefebvre S.C."/>
            <person name="Maumus F."/>
            <person name="Mayer C."/>
            <person name="Miller J."/>
            <person name="Monier A."/>
            <person name="Salamov A."/>
            <person name="Young J."/>
            <person name="Aguilar M."/>
            <person name="Claverie J.M."/>
            <person name="Frickenhaus S."/>
            <person name="Gonzalez K."/>
            <person name="Herman E.K."/>
            <person name="Lin Y.C."/>
            <person name="Napier J."/>
            <person name="Ogata H."/>
            <person name="Sarno A.F."/>
            <person name="Shmutz J."/>
            <person name="Schroeder D."/>
            <person name="de Vargas C."/>
            <person name="Verret F."/>
            <person name="von Dassow P."/>
            <person name="Valentin K."/>
            <person name="Van de Peer Y."/>
            <person name="Wheeler G."/>
            <person name="Dacks J.B."/>
            <person name="Delwiche C.F."/>
            <person name="Dyhrman S.T."/>
            <person name="Glockner G."/>
            <person name="John U."/>
            <person name="Richards T."/>
            <person name="Worden A.Z."/>
            <person name="Zhang X."/>
            <person name="Grigoriev I.V."/>
            <person name="Allen A.E."/>
            <person name="Bidle K."/>
            <person name="Borodovsky M."/>
            <person name="Bowler C."/>
            <person name="Brownlee C."/>
            <person name="Cock J.M."/>
            <person name="Elias M."/>
            <person name="Gladyshev V.N."/>
            <person name="Groth M."/>
            <person name="Guda C."/>
            <person name="Hadaegh A."/>
            <person name="Iglesias-Rodriguez M.D."/>
            <person name="Jenkins J."/>
            <person name="Jones B.M."/>
            <person name="Lawson T."/>
            <person name="Leese F."/>
            <person name="Lindquist E."/>
            <person name="Lobanov A."/>
            <person name="Lomsadze A."/>
            <person name="Malik S.B."/>
            <person name="Marsh M.E."/>
            <person name="Mackinder L."/>
            <person name="Mock T."/>
            <person name="Mueller-Roeber B."/>
            <person name="Pagarete A."/>
            <person name="Parker M."/>
            <person name="Probert I."/>
            <person name="Quesneville H."/>
            <person name="Raines C."/>
            <person name="Rensing S.A."/>
            <person name="Riano-Pachon D.M."/>
            <person name="Richier S."/>
            <person name="Rokitta S."/>
            <person name="Shiraiwa Y."/>
            <person name="Soanes D.M."/>
            <person name="van der Giezen M."/>
            <person name="Wahlund T.M."/>
            <person name="Williams B."/>
            <person name="Wilson W."/>
            <person name="Wolfe G."/>
            <person name="Wurch L.L."/>
        </authorList>
    </citation>
    <scope>NUCLEOTIDE SEQUENCE</scope>
</reference>
<dbReference type="KEGG" id="ehx:EMIHUDRAFT_226015"/>
<dbReference type="PANTHER" id="PTHR48070:SF6">
    <property type="entry name" value="ESTERASE OVCA2"/>
    <property type="match status" value="1"/>
</dbReference>
<evidence type="ECO:0000313" key="5">
    <source>
        <dbReference type="Proteomes" id="UP000013827"/>
    </source>
</evidence>
<proteinExistence type="predicted"/>
<evidence type="ECO:0000256" key="2">
    <source>
        <dbReference type="SAM" id="SignalP"/>
    </source>
</evidence>
<protein>
    <recommendedName>
        <fullName evidence="3">Serine hydrolase domain-containing protein</fullName>
    </recommendedName>
</protein>
<dbReference type="GO" id="GO:0016787">
    <property type="term" value="F:hydrolase activity"/>
    <property type="evidence" value="ECO:0007669"/>
    <property type="project" value="UniProtKB-KW"/>
</dbReference>
<reference evidence="4" key="2">
    <citation type="submission" date="2024-10" db="UniProtKB">
        <authorList>
            <consortium name="EnsemblProtists"/>
        </authorList>
    </citation>
    <scope>IDENTIFICATION</scope>
</reference>
<feature type="signal peptide" evidence="2">
    <location>
        <begin position="1"/>
        <end position="16"/>
    </location>
</feature>
<dbReference type="Proteomes" id="UP000013827">
    <property type="component" value="Unassembled WGS sequence"/>
</dbReference>
<dbReference type="PaxDb" id="2903-EOD37033"/>
<dbReference type="GO" id="GO:0005634">
    <property type="term" value="C:nucleus"/>
    <property type="evidence" value="ECO:0007669"/>
    <property type="project" value="TreeGrafter"/>
</dbReference>
<dbReference type="PANTHER" id="PTHR48070">
    <property type="entry name" value="ESTERASE OVCA2"/>
    <property type="match status" value="1"/>
</dbReference>
<dbReference type="InterPro" id="IPR050593">
    <property type="entry name" value="LovG"/>
</dbReference>
<dbReference type="AlphaFoldDB" id="A0A0D3KMP8"/>
<dbReference type="InterPro" id="IPR029058">
    <property type="entry name" value="AB_hydrolase_fold"/>
</dbReference>
<dbReference type="EnsemblProtists" id="EOD37033">
    <property type="protein sequence ID" value="EOD37033"/>
    <property type="gene ID" value="EMIHUDRAFT_226015"/>
</dbReference>